<feature type="compositionally biased region" description="Polar residues" evidence="1">
    <location>
        <begin position="34"/>
        <end position="43"/>
    </location>
</feature>
<dbReference type="RefSeq" id="WP_271010972.1">
    <property type="nucleotide sequence ID" value="NZ_JAQIFT010000010.1"/>
</dbReference>
<feature type="region of interest" description="Disordered" evidence="1">
    <location>
        <begin position="1"/>
        <end position="53"/>
    </location>
</feature>
<dbReference type="Proteomes" id="UP001169242">
    <property type="component" value="Unassembled WGS sequence"/>
</dbReference>
<reference evidence="2" key="1">
    <citation type="journal article" date="2023" name="Int. J. Syst. Evol. Microbiol.">
        <title>&lt;i&gt;Holtiella tumoricola&lt;/i&gt; gen. nov. sp. nov., isolated from a human clinical sample.</title>
        <authorList>
            <person name="Allen-Vercoe E."/>
            <person name="Daigneault M.C."/>
            <person name="Vancuren S.J."/>
            <person name="Cochrane K."/>
            <person name="O'Neal L.L."/>
            <person name="Sankaranarayanan K."/>
            <person name="Lawson P.A."/>
        </authorList>
    </citation>
    <scope>NUCLEOTIDE SEQUENCE</scope>
    <source>
        <strain evidence="2">CC70A</strain>
    </source>
</reference>
<organism evidence="2 3">
    <name type="scientific">Holtiella tumoricola</name>
    <dbReference type="NCBI Taxonomy" id="3018743"/>
    <lineage>
        <taxon>Bacteria</taxon>
        <taxon>Bacillati</taxon>
        <taxon>Bacillota</taxon>
        <taxon>Clostridia</taxon>
        <taxon>Lachnospirales</taxon>
        <taxon>Cellulosilyticaceae</taxon>
        <taxon>Holtiella</taxon>
    </lineage>
</organism>
<evidence type="ECO:0000256" key="1">
    <source>
        <dbReference type="SAM" id="MobiDB-lite"/>
    </source>
</evidence>
<dbReference type="AlphaFoldDB" id="A0AA42IZE3"/>
<protein>
    <submittedName>
        <fullName evidence="2">Uncharacterized protein</fullName>
    </submittedName>
</protein>
<name>A0AA42IZE3_9FIRM</name>
<gene>
    <name evidence="2" type="ORF">PBV87_02175</name>
</gene>
<sequence length="118" mass="13557">MYRSEDMDRANGIPPSPPPNFVPEKGKGKKVNSKGYNETSEIQQGGPKGMGPSVKAVDPGAVFPCLYRFTYIWPENGRGFWAFITYVGRRSVAGWRFMRGRWRYFGMDLRNIDEFYCD</sequence>
<proteinExistence type="predicted"/>
<keyword evidence="3" id="KW-1185">Reference proteome</keyword>
<accession>A0AA42IZE3</accession>
<dbReference type="EMBL" id="JAQIFT010000010">
    <property type="protein sequence ID" value="MDA3730310.1"/>
    <property type="molecule type" value="Genomic_DNA"/>
</dbReference>
<comment type="caution">
    <text evidence="2">The sequence shown here is derived from an EMBL/GenBank/DDBJ whole genome shotgun (WGS) entry which is preliminary data.</text>
</comment>
<evidence type="ECO:0000313" key="2">
    <source>
        <dbReference type="EMBL" id="MDA3730310.1"/>
    </source>
</evidence>
<evidence type="ECO:0000313" key="3">
    <source>
        <dbReference type="Proteomes" id="UP001169242"/>
    </source>
</evidence>